<reference evidence="1" key="1">
    <citation type="submission" date="2021-05" db="EMBL/GenBank/DDBJ databases">
        <authorList>
            <person name="Alioto T."/>
            <person name="Alioto T."/>
            <person name="Gomez Garrido J."/>
        </authorList>
    </citation>
    <scope>NUCLEOTIDE SEQUENCE</scope>
</reference>
<dbReference type="EMBL" id="HBUF01239153">
    <property type="protein sequence ID" value="CAG6676260.1"/>
    <property type="molecule type" value="Transcribed_RNA"/>
</dbReference>
<evidence type="ECO:0000313" key="1">
    <source>
        <dbReference type="EMBL" id="CAG6676251.1"/>
    </source>
</evidence>
<name>A0A8D8SUC5_9HEMI</name>
<proteinExistence type="predicted"/>
<sequence>MTSSKLNQTPFMESETFDQSDFNKPQRAFMQCLLYKLRQTEGIYFKYYLPKYLLQGNGILMTNYMKHGTYSVCEVNVSSWFGTANIWSLEGNTPSDLTYR</sequence>
<organism evidence="1">
    <name type="scientific">Cacopsylla melanoneura</name>
    <dbReference type="NCBI Taxonomy" id="428564"/>
    <lineage>
        <taxon>Eukaryota</taxon>
        <taxon>Metazoa</taxon>
        <taxon>Ecdysozoa</taxon>
        <taxon>Arthropoda</taxon>
        <taxon>Hexapoda</taxon>
        <taxon>Insecta</taxon>
        <taxon>Pterygota</taxon>
        <taxon>Neoptera</taxon>
        <taxon>Paraneoptera</taxon>
        <taxon>Hemiptera</taxon>
        <taxon>Sternorrhyncha</taxon>
        <taxon>Psylloidea</taxon>
        <taxon>Psyllidae</taxon>
        <taxon>Psyllinae</taxon>
        <taxon>Cacopsylla</taxon>
    </lineage>
</organism>
<dbReference type="EMBL" id="HBUF01239151">
    <property type="protein sequence ID" value="CAG6676254.1"/>
    <property type="molecule type" value="Transcribed_RNA"/>
</dbReference>
<dbReference type="EMBL" id="HBUF01239152">
    <property type="protein sequence ID" value="CAG6676257.1"/>
    <property type="molecule type" value="Transcribed_RNA"/>
</dbReference>
<dbReference type="EMBL" id="HBUF01239150">
    <property type="protein sequence ID" value="CAG6676251.1"/>
    <property type="molecule type" value="Transcribed_RNA"/>
</dbReference>
<protein>
    <submittedName>
        <fullName evidence="1">Uncharacterized protein</fullName>
    </submittedName>
</protein>
<accession>A0A8D8SUC5</accession>
<dbReference type="AlphaFoldDB" id="A0A8D8SUC5"/>